<reference evidence="3" key="1">
    <citation type="submission" date="2016-10" db="EMBL/GenBank/DDBJ databases">
        <authorList>
            <person name="Varghese N."/>
            <person name="Submissions S."/>
        </authorList>
    </citation>
    <scope>NUCLEOTIDE SEQUENCE [LARGE SCALE GENOMIC DNA]</scope>
    <source>
        <strain evidence="3">CGMCC 1.6474</strain>
    </source>
</reference>
<evidence type="ECO:0000256" key="1">
    <source>
        <dbReference type="SAM" id="SignalP"/>
    </source>
</evidence>
<dbReference type="Proteomes" id="UP000198804">
    <property type="component" value="Unassembled WGS sequence"/>
</dbReference>
<accession>A0A1I4B7X9</accession>
<organism evidence="2 3">
    <name type="scientific">Methylorubrum salsuginis</name>
    <dbReference type="NCBI Taxonomy" id="414703"/>
    <lineage>
        <taxon>Bacteria</taxon>
        <taxon>Pseudomonadati</taxon>
        <taxon>Pseudomonadota</taxon>
        <taxon>Alphaproteobacteria</taxon>
        <taxon>Hyphomicrobiales</taxon>
        <taxon>Methylobacteriaceae</taxon>
        <taxon>Methylorubrum</taxon>
    </lineage>
</organism>
<name>A0A1I4B7X9_9HYPH</name>
<dbReference type="AlphaFoldDB" id="A0A1I4B7X9"/>
<keyword evidence="1" id="KW-0732">Signal</keyword>
<gene>
    <name evidence="2" type="ORF">SAMN04488125_10353</name>
</gene>
<evidence type="ECO:0000313" key="3">
    <source>
        <dbReference type="Proteomes" id="UP000198804"/>
    </source>
</evidence>
<dbReference type="RefSeq" id="WP_091942837.1">
    <property type="nucleotide sequence ID" value="NZ_FOSV01000003.1"/>
</dbReference>
<dbReference type="EMBL" id="FOSV01000003">
    <property type="protein sequence ID" value="SFK63996.1"/>
    <property type="molecule type" value="Genomic_DNA"/>
</dbReference>
<dbReference type="OrthoDB" id="8020328at2"/>
<keyword evidence="3" id="KW-1185">Reference proteome</keyword>
<protein>
    <submittedName>
        <fullName evidence="2">Uncharacterized protein</fullName>
    </submittedName>
</protein>
<proteinExistence type="predicted"/>
<feature type="signal peptide" evidence="1">
    <location>
        <begin position="1"/>
        <end position="22"/>
    </location>
</feature>
<sequence length="87" mass="9377">MPSRSALLGLSALALVTSAAQAQQPTGQTELNCAQFTRNPDGSWSVKQPLELFSDNGRVRIMPGPPFKPGMSFGGLDIARMLEEQCR</sequence>
<feature type="chain" id="PRO_5011750681" evidence="1">
    <location>
        <begin position="23"/>
        <end position="87"/>
    </location>
</feature>
<evidence type="ECO:0000313" key="2">
    <source>
        <dbReference type="EMBL" id="SFK63996.1"/>
    </source>
</evidence>